<dbReference type="OrthoDB" id="2757940at2759"/>
<reference evidence="1" key="1">
    <citation type="journal article" date="2018" name="Genome Biol. Evol.">
        <title>Genomics and development of Lentinus tigrinus, a white-rot wood-decaying mushroom with dimorphic fruiting bodies.</title>
        <authorList>
            <person name="Wu B."/>
            <person name="Xu Z."/>
            <person name="Knudson A."/>
            <person name="Carlson A."/>
            <person name="Chen N."/>
            <person name="Kovaka S."/>
            <person name="LaButti K."/>
            <person name="Lipzen A."/>
            <person name="Pennachio C."/>
            <person name="Riley R."/>
            <person name="Schakwitz W."/>
            <person name="Umezawa K."/>
            <person name="Ohm R.A."/>
            <person name="Grigoriev I.V."/>
            <person name="Nagy L.G."/>
            <person name="Gibbons J."/>
            <person name="Hibbett D."/>
        </authorList>
    </citation>
    <scope>NUCLEOTIDE SEQUENCE [LARGE SCALE GENOMIC DNA]</scope>
    <source>
        <strain evidence="1">ALCF2SS1-6</strain>
    </source>
</reference>
<protein>
    <submittedName>
        <fullName evidence="1">Uncharacterized protein</fullName>
    </submittedName>
</protein>
<name>A0A5C2RWW2_9APHY</name>
<proteinExistence type="predicted"/>
<evidence type="ECO:0000313" key="2">
    <source>
        <dbReference type="Proteomes" id="UP000313359"/>
    </source>
</evidence>
<dbReference type="AlphaFoldDB" id="A0A5C2RWW2"/>
<keyword evidence="2" id="KW-1185">Reference proteome</keyword>
<dbReference type="EMBL" id="ML122295">
    <property type="protein sequence ID" value="RPD55445.1"/>
    <property type="molecule type" value="Genomic_DNA"/>
</dbReference>
<sequence length="477" mass="54333">MAKDKRNGKKKATEGESAYDVLYHSRDYIGHARKRFNIDLWSYVFDAWMNRASERYLYALFGYVGVNLCNTIEPPNFPEVTIAFTPQGLLGPRKPPAGETVVQAPVTDEFGRPVRPFPEQYPDFLRALISAVESEGQVKSIHQIVDIWEIKDHNISADWNTPEAHESAWRAMTNSRTLDQVYIQAMAAFAHNPEWEKIYHTLIVGIYFSQFVFDRPQGTELDRPLSPIHVHNNMLPKARQAALDRLNDRIAQYQARTPPSIEYFNQPVLTFGLGQKASMDSPKQDVSLSPQFLYALRLPLKQYKGCKFQQSWFSPSPKKPKPVATTILDDPQEVIYKVLIENEVKTLQVYLNEYNNSPPSTAGNTTATSGGYVPSRHIQMQVEQSPLWRRLHRVIKQRIMAMKGWPATERKLMWDRMRRTMMKLTLTRIQNSTMCNILGKPAACEQAIGGVELAASSLKAGSQPLVLAPNRLQLEAE</sequence>
<evidence type="ECO:0000313" key="1">
    <source>
        <dbReference type="EMBL" id="RPD55445.1"/>
    </source>
</evidence>
<gene>
    <name evidence="1" type="ORF">L227DRAFT_566613</name>
</gene>
<organism evidence="1 2">
    <name type="scientific">Lentinus tigrinus ALCF2SS1-6</name>
    <dbReference type="NCBI Taxonomy" id="1328759"/>
    <lineage>
        <taxon>Eukaryota</taxon>
        <taxon>Fungi</taxon>
        <taxon>Dikarya</taxon>
        <taxon>Basidiomycota</taxon>
        <taxon>Agaricomycotina</taxon>
        <taxon>Agaricomycetes</taxon>
        <taxon>Polyporales</taxon>
        <taxon>Polyporaceae</taxon>
        <taxon>Lentinus</taxon>
    </lineage>
</organism>
<dbReference type="Proteomes" id="UP000313359">
    <property type="component" value="Unassembled WGS sequence"/>
</dbReference>
<accession>A0A5C2RWW2</accession>